<evidence type="ECO:0000256" key="7">
    <source>
        <dbReference type="ARBA" id="ARBA00023049"/>
    </source>
</evidence>
<proteinExistence type="inferred from homology"/>
<evidence type="ECO:0000256" key="2">
    <source>
        <dbReference type="ARBA" id="ARBA00005860"/>
    </source>
</evidence>
<organism evidence="8">
    <name type="scientific">Tanacetum cinerariifolium</name>
    <name type="common">Dalmatian daisy</name>
    <name type="synonym">Chrysanthemum cinerariifolium</name>
    <dbReference type="NCBI Taxonomy" id="118510"/>
    <lineage>
        <taxon>Eukaryota</taxon>
        <taxon>Viridiplantae</taxon>
        <taxon>Streptophyta</taxon>
        <taxon>Embryophyta</taxon>
        <taxon>Tracheophyta</taxon>
        <taxon>Spermatophyta</taxon>
        <taxon>Magnoliopsida</taxon>
        <taxon>eudicotyledons</taxon>
        <taxon>Gunneridae</taxon>
        <taxon>Pentapetalae</taxon>
        <taxon>asterids</taxon>
        <taxon>campanulids</taxon>
        <taxon>Asterales</taxon>
        <taxon>Asteraceae</taxon>
        <taxon>Asteroideae</taxon>
        <taxon>Anthemideae</taxon>
        <taxon>Anthemidinae</taxon>
        <taxon>Tanacetum</taxon>
    </lineage>
</organism>
<dbReference type="GO" id="GO:0004222">
    <property type="term" value="F:metalloendopeptidase activity"/>
    <property type="evidence" value="ECO:0007669"/>
    <property type="project" value="InterPro"/>
</dbReference>
<sequence length="195" mass="21901">MNTFLWLYKAMLFDVEEESFDFFFQNDTSIPHYEDNADHVINPTVENNETSASIPSPPSASSQDVHIIRSSRNIIAPKWLKDFVGERSVEFKTPEANLTLNMEGVADADSVLLVTARPTTGNTLAWTVVCERDQWGRAIAGHVNVAWRHLIAEQETFLDLPLMPLHIIEMKEKGGGLRWYRMMAGTVAGNSSAYA</sequence>
<gene>
    <name evidence="8" type="ORF">Tci_032018</name>
</gene>
<keyword evidence="3" id="KW-0645">Protease</keyword>
<dbReference type="AlphaFoldDB" id="A0A6L2LFV1"/>
<accession>A0A6L2LFV1</accession>
<evidence type="ECO:0000256" key="6">
    <source>
        <dbReference type="ARBA" id="ARBA00022833"/>
    </source>
</evidence>
<keyword evidence="6" id="KW-0862">Zinc</keyword>
<protein>
    <submittedName>
        <fullName evidence="8">Leishmanolysin-like peptidase</fullName>
    </submittedName>
</protein>
<comment type="cofactor">
    <cofactor evidence="1">
        <name>Zn(2+)</name>
        <dbReference type="ChEBI" id="CHEBI:29105"/>
    </cofactor>
</comment>
<dbReference type="EMBL" id="BKCJ010004271">
    <property type="protein sequence ID" value="GEU60040.1"/>
    <property type="molecule type" value="Genomic_DNA"/>
</dbReference>
<dbReference type="Pfam" id="PF01457">
    <property type="entry name" value="Peptidase_M8"/>
    <property type="match status" value="1"/>
</dbReference>
<comment type="caution">
    <text evidence="8">The sequence shown here is derived from an EMBL/GenBank/DDBJ whole genome shotgun (WGS) entry which is preliminary data.</text>
</comment>
<evidence type="ECO:0000313" key="8">
    <source>
        <dbReference type="EMBL" id="GEU60040.1"/>
    </source>
</evidence>
<name>A0A6L2LFV1_TANCI</name>
<evidence type="ECO:0000256" key="3">
    <source>
        <dbReference type="ARBA" id="ARBA00022670"/>
    </source>
</evidence>
<comment type="similarity">
    <text evidence="2">Belongs to the peptidase M8 family.</text>
</comment>
<evidence type="ECO:0000256" key="5">
    <source>
        <dbReference type="ARBA" id="ARBA00022801"/>
    </source>
</evidence>
<dbReference type="GO" id="GO:0006508">
    <property type="term" value="P:proteolysis"/>
    <property type="evidence" value="ECO:0007669"/>
    <property type="project" value="UniProtKB-KW"/>
</dbReference>
<keyword evidence="5" id="KW-0378">Hydrolase</keyword>
<dbReference type="SUPFAM" id="SSF55486">
    <property type="entry name" value="Metalloproteases ('zincins'), catalytic domain"/>
    <property type="match status" value="1"/>
</dbReference>
<dbReference type="GO" id="GO:0007155">
    <property type="term" value="P:cell adhesion"/>
    <property type="evidence" value="ECO:0007669"/>
    <property type="project" value="InterPro"/>
</dbReference>
<keyword evidence="7" id="KW-0482">Metalloprotease</keyword>
<dbReference type="InterPro" id="IPR001577">
    <property type="entry name" value="Peptidase_M8"/>
</dbReference>
<dbReference type="GO" id="GO:0046872">
    <property type="term" value="F:metal ion binding"/>
    <property type="evidence" value="ECO:0007669"/>
    <property type="project" value="UniProtKB-KW"/>
</dbReference>
<reference evidence="8" key="1">
    <citation type="journal article" date="2019" name="Sci. Rep.">
        <title>Draft genome of Tanacetum cinerariifolium, the natural source of mosquito coil.</title>
        <authorList>
            <person name="Yamashiro T."/>
            <person name="Shiraishi A."/>
            <person name="Satake H."/>
            <person name="Nakayama K."/>
        </authorList>
    </citation>
    <scope>NUCLEOTIDE SEQUENCE</scope>
</reference>
<evidence type="ECO:0000256" key="4">
    <source>
        <dbReference type="ARBA" id="ARBA00022723"/>
    </source>
</evidence>
<dbReference type="Gene3D" id="3.10.170.20">
    <property type="match status" value="1"/>
</dbReference>
<dbReference type="GO" id="GO:0016020">
    <property type="term" value="C:membrane"/>
    <property type="evidence" value="ECO:0007669"/>
    <property type="project" value="InterPro"/>
</dbReference>
<keyword evidence="4" id="KW-0479">Metal-binding</keyword>
<evidence type="ECO:0000256" key="1">
    <source>
        <dbReference type="ARBA" id="ARBA00001947"/>
    </source>
</evidence>